<accession>A0AAV7M2F8</accession>
<proteinExistence type="predicted"/>
<evidence type="ECO:0000256" key="1">
    <source>
        <dbReference type="SAM" id="MobiDB-lite"/>
    </source>
</evidence>
<sequence length="110" mass="11173">MKLQPTIAVAAAAAVPRLCPCPHVALLPLCPPYVGVVVQPQTAKQAASLLREVGTTPGEGGSGQVLQDSASKQHAHGSPRHHRAEPSCGNTGIGQAAAAQRAVGQLLCSR</sequence>
<dbReference type="Proteomes" id="UP001066276">
    <property type="component" value="Chromosome 10"/>
</dbReference>
<feature type="compositionally biased region" description="Basic residues" evidence="1">
    <location>
        <begin position="73"/>
        <end position="83"/>
    </location>
</feature>
<keyword evidence="3" id="KW-1185">Reference proteome</keyword>
<evidence type="ECO:0008006" key="4">
    <source>
        <dbReference type="Google" id="ProtNLM"/>
    </source>
</evidence>
<protein>
    <recommendedName>
        <fullName evidence="4">Secreted protein</fullName>
    </recommendedName>
</protein>
<feature type="region of interest" description="Disordered" evidence="1">
    <location>
        <begin position="49"/>
        <end position="92"/>
    </location>
</feature>
<dbReference type="EMBL" id="JANPWB010000014">
    <property type="protein sequence ID" value="KAJ1097965.1"/>
    <property type="molecule type" value="Genomic_DNA"/>
</dbReference>
<gene>
    <name evidence="2" type="ORF">NDU88_003081</name>
</gene>
<evidence type="ECO:0000313" key="3">
    <source>
        <dbReference type="Proteomes" id="UP001066276"/>
    </source>
</evidence>
<reference evidence="2" key="1">
    <citation type="journal article" date="2022" name="bioRxiv">
        <title>Sequencing and chromosome-scale assembly of the giantPleurodeles waltlgenome.</title>
        <authorList>
            <person name="Brown T."/>
            <person name="Elewa A."/>
            <person name="Iarovenko S."/>
            <person name="Subramanian E."/>
            <person name="Araus A.J."/>
            <person name="Petzold A."/>
            <person name="Susuki M."/>
            <person name="Suzuki K.-i.T."/>
            <person name="Hayashi T."/>
            <person name="Toyoda A."/>
            <person name="Oliveira C."/>
            <person name="Osipova E."/>
            <person name="Leigh N.D."/>
            <person name="Simon A."/>
            <person name="Yun M.H."/>
        </authorList>
    </citation>
    <scope>NUCLEOTIDE SEQUENCE</scope>
    <source>
        <strain evidence="2">20211129_DDA</strain>
        <tissue evidence="2">Liver</tissue>
    </source>
</reference>
<evidence type="ECO:0000313" key="2">
    <source>
        <dbReference type="EMBL" id="KAJ1097965.1"/>
    </source>
</evidence>
<dbReference type="AlphaFoldDB" id="A0AAV7M2F8"/>
<organism evidence="2 3">
    <name type="scientific">Pleurodeles waltl</name>
    <name type="common">Iberian ribbed newt</name>
    <dbReference type="NCBI Taxonomy" id="8319"/>
    <lineage>
        <taxon>Eukaryota</taxon>
        <taxon>Metazoa</taxon>
        <taxon>Chordata</taxon>
        <taxon>Craniata</taxon>
        <taxon>Vertebrata</taxon>
        <taxon>Euteleostomi</taxon>
        <taxon>Amphibia</taxon>
        <taxon>Batrachia</taxon>
        <taxon>Caudata</taxon>
        <taxon>Salamandroidea</taxon>
        <taxon>Salamandridae</taxon>
        <taxon>Pleurodelinae</taxon>
        <taxon>Pleurodeles</taxon>
    </lineage>
</organism>
<comment type="caution">
    <text evidence="2">The sequence shown here is derived from an EMBL/GenBank/DDBJ whole genome shotgun (WGS) entry which is preliminary data.</text>
</comment>
<name>A0AAV7M2F8_PLEWA</name>